<keyword evidence="2" id="KW-0808">Transferase</keyword>
<dbReference type="PROSITE" id="PS50206">
    <property type="entry name" value="RHODANESE_3"/>
    <property type="match status" value="1"/>
</dbReference>
<dbReference type="SUPFAM" id="SSF52821">
    <property type="entry name" value="Rhodanese/Cell cycle control phosphatase"/>
    <property type="match status" value="1"/>
</dbReference>
<dbReference type="Gene3D" id="3.40.250.10">
    <property type="entry name" value="Rhodanese-like domain"/>
    <property type="match status" value="1"/>
</dbReference>
<dbReference type="InterPro" id="IPR036873">
    <property type="entry name" value="Rhodanese-like_dom_sf"/>
</dbReference>
<dbReference type="PANTHER" id="PTHR43031">
    <property type="entry name" value="FAD-DEPENDENT OXIDOREDUCTASE"/>
    <property type="match status" value="1"/>
</dbReference>
<dbReference type="PANTHER" id="PTHR43031:SF18">
    <property type="entry name" value="RHODANESE-RELATED SULFURTRANSFERASES"/>
    <property type="match status" value="1"/>
</dbReference>
<dbReference type="OrthoDB" id="9808735at2"/>
<gene>
    <name evidence="2" type="ORF">SAMN02745753_01330</name>
</gene>
<dbReference type="AlphaFoldDB" id="A0A1M4YVI8"/>
<proteinExistence type="predicted"/>
<dbReference type="CDD" id="cd00158">
    <property type="entry name" value="RHOD"/>
    <property type="match status" value="1"/>
</dbReference>
<protein>
    <submittedName>
        <fullName evidence="2">Rhodanese-related sulfurtransferase</fullName>
    </submittedName>
</protein>
<name>A0A1M4YVI8_9GAMM</name>
<dbReference type="InterPro" id="IPR001763">
    <property type="entry name" value="Rhodanese-like_dom"/>
</dbReference>
<feature type="domain" description="Rhodanese" evidence="1">
    <location>
        <begin position="53"/>
        <end position="143"/>
    </location>
</feature>
<dbReference type="GO" id="GO:0016740">
    <property type="term" value="F:transferase activity"/>
    <property type="evidence" value="ECO:0007669"/>
    <property type="project" value="UniProtKB-KW"/>
</dbReference>
<evidence type="ECO:0000259" key="1">
    <source>
        <dbReference type="PROSITE" id="PS50206"/>
    </source>
</evidence>
<organism evidence="2 3">
    <name type="scientific">Marinomonas polaris DSM 16579</name>
    <dbReference type="NCBI Taxonomy" id="1122206"/>
    <lineage>
        <taxon>Bacteria</taxon>
        <taxon>Pseudomonadati</taxon>
        <taxon>Pseudomonadota</taxon>
        <taxon>Gammaproteobacteria</taxon>
        <taxon>Oceanospirillales</taxon>
        <taxon>Oceanospirillaceae</taxon>
        <taxon>Marinomonas</taxon>
    </lineage>
</organism>
<accession>A0A1M4YVI8</accession>
<keyword evidence="3" id="KW-1185">Reference proteome</keyword>
<dbReference type="STRING" id="1122206.SAMN02745753_01330"/>
<reference evidence="3" key="1">
    <citation type="submission" date="2016-11" db="EMBL/GenBank/DDBJ databases">
        <authorList>
            <person name="Varghese N."/>
            <person name="Submissions S."/>
        </authorList>
    </citation>
    <scope>NUCLEOTIDE SEQUENCE [LARGE SCALE GENOMIC DNA]</scope>
    <source>
        <strain evidence="3">DSM 16579</strain>
    </source>
</reference>
<dbReference type="EMBL" id="FQVF01000005">
    <property type="protein sequence ID" value="SHF09760.1"/>
    <property type="molecule type" value="Genomic_DNA"/>
</dbReference>
<dbReference type="SMART" id="SM00450">
    <property type="entry name" value="RHOD"/>
    <property type="match status" value="1"/>
</dbReference>
<sequence>MGLTIMINQLIEFSINHWEMVAVFLAILATLLFVESKGGAQGLTPSAATNLMNSEDAVVVDIRPEKEFSTGHITGALNIPATKMKDNMNRLEKHKDAPIIIVCKSGVTSGASAKDLKKAGFGKVYKLQGGIAEWQSSNLPLVKG</sequence>
<dbReference type="Proteomes" id="UP000184517">
    <property type="component" value="Unassembled WGS sequence"/>
</dbReference>
<evidence type="ECO:0000313" key="3">
    <source>
        <dbReference type="Proteomes" id="UP000184517"/>
    </source>
</evidence>
<dbReference type="InterPro" id="IPR050229">
    <property type="entry name" value="GlpE_sulfurtransferase"/>
</dbReference>
<evidence type="ECO:0000313" key="2">
    <source>
        <dbReference type="EMBL" id="SHF09760.1"/>
    </source>
</evidence>
<dbReference type="Pfam" id="PF00581">
    <property type="entry name" value="Rhodanese"/>
    <property type="match status" value="1"/>
</dbReference>